<dbReference type="GO" id="GO:0006508">
    <property type="term" value="P:proteolysis"/>
    <property type="evidence" value="ECO:0007669"/>
    <property type="project" value="UniProtKB-KW"/>
</dbReference>
<feature type="non-terminal residue" evidence="6">
    <location>
        <position position="1"/>
    </location>
</feature>
<dbReference type="InterPro" id="IPR043504">
    <property type="entry name" value="Peptidase_S1_PA_chymotrypsin"/>
</dbReference>
<dbReference type="InterPro" id="IPR051487">
    <property type="entry name" value="Ser/Thr_Proteases_Immune/Dev"/>
</dbReference>
<dbReference type="PROSITE" id="PS00135">
    <property type="entry name" value="TRYPSIN_SER"/>
    <property type="match status" value="1"/>
</dbReference>
<dbReference type="EMBL" id="BTRK01000003">
    <property type="protein sequence ID" value="GMR44468.1"/>
    <property type="molecule type" value="Genomic_DNA"/>
</dbReference>
<dbReference type="PANTHER" id="PTHR24256">
    <property type="entry name" value="TRYPTASE-RELATED"/>
    <property type="match status" value="1"/>
</dbReference>
<dbReference type="Gene3D" id="2.40.10.10">
    <property type="entry name" value="Trypsin-like serine proteases"/>
    <property type="match status" value="1"/>
</dbReference>
<dbReference type="FunFam" id="2.40.10.10:FF:000068">
    <property type="entry name" value="transmembrane protease serine 2"/>
    <property type="match status" value="1"/>
</dbReference>
<reference evidence="7" key="1">
    <citation type="submission" date="2022-10" db="EMBL/GenBank/DDBJ databases">
        <title>Genome assembly of Pristionchus species.</title>
        <authorList>
            <person name="Yoshida K."/>
            <person name="Sommer R.J."/>
        </authorList>
    </citation>
    <scope>NUCLEOTIDE SEQUENCE [LARGE SCALE GENOMIC DNA]</scope>
    <source>
        <strain evidence="7">RS5460</strain>
    </source>
</reference>
<dbReference type="InterPro" id="IPR001314">
    <property type="entry name" value="Peptidase_S1A"/>
</dbReference>
<dbReference type="AlphaFoldDB" id="A0AAN4ZNF7"/>
<evidence type="ECO:0000256" key="1">
    <source>
        <dbReference type="ARBA" id="ARBA00023157"/>
    </source>
</evidence>
<keyword evidence="3" id="KW-0720">Serine protease</keyword>
<organism evidence="6 7">
    <name type="scientific">Pristionchus mayeri</name>
    <dbReference type="NCBI Taxonomy" id="1317129"/>
    <lineage>
        <taxon>Eukaryota</taxon>
        <taxon>Metazoa</taxon>
        <taxon>Ecdysozoa</taxon>
        <taxon>Nematoda</taxon>
        <taxon>Chromadorea</taxon>
        <taxon>Rhabditida</taxon>
        <taxon>Rhabditina</taxon>
        <taxon>Diplogasteromorpha</taxon>
        <taxon>Diplogasteroidea</taxon>
        <taxon>Neodiplogasteridae</taxon>
        <taxon>Pristionchus</taxon>
    </lineage>
</organism>
<feature type="chain" id="PRO_5042902202" description="Peptidase S1 domain-containing protein" evidence="4">
    <location>
        <begin position="35"/>
        <end position="337"/>
    </location>
</feature>
<dbReference type="Proteomes" id="UP001328107">
    <property type="component" value="Unassembled WGS sequence"/>
</dbReference>
<keyword evidence="4" id="KW-0732">Signal</keyword>
<evidence type="ECO:0000256" key="4">
    <source>
        <dbReference type="SAM" id="SignalP"/>
    </source>
</evidence>
<evidence type="ECO:0000256" key="2">
    <source>
        <dbReference type="ARBA" id="ARBA00024195"/>
    </source>
</evidence>
<protein>
    <recommendedName>
        <fullName evidence="5">Peptidase S1 domain-containing protein</fullName>
    </recommendedName>
</protein>
<accession>A0AAN4ZNF7</accession>
<comment type="caution">
    <text evidence="6">The sequence shown here is derived from an EMBL/GenBank/DDBJ whole genome shotgun (WGS) entry which is preliminary data.</text>
</comment>
<keyword evidence="7" id="KW-1185">Reference proteome</keyword>
<evidence type="ECO:0000259" key="5">
    <source>
        <dbReference type="PROSITE" id="PS50240"/>
    </source>
</evidence>
<dbReference type="SUPFAM" id="SSF50494">
    <property type="entry name" value="Trypsin-like serine proteases"/>
    <property type="match status" value="1"/>
</dbReference>
<dbReference type="SMART" id="SM00020">
    <property type="entry name" value="Tryp_SPc"/>
    <property type="match status" value="1"/>
</dbReference>
<dbReference type="PROSITE" id="PS00134">
    <property type="entry name" value="TRYPSIN_HIS"/>
    <property type="match status" value="1"/>
</dbReference>
<feature type="signal peptide" evidence="4">
    <location>
        <begin position="1"/>
        <end position="34"/>
    </location>
</feature>
<dbReference type="Pfam" id="PF00089">
    <property type="entry name" value="Trypsin"/>
    <property type="match status" value="1"/>
</dbReference>
<feature type="domain" description="Peptidase S1" evidence="5">
    <location>
        <begin position="49"/>
        <end position="318"/>
    </location>
</feature>
<keyword evidence="1" id="KW-1015">Disulfide bond</keyword>
<evidence type="ECO:0000313" key="7">
    <source>
        <dbReference type="Proteomes" id="UP001328107"/>
    </source>
</evidence>
<dbReference type="InterPro" id="IPR009003">
    <property type="entry name" value="Peptidase_S1_PA"/>
</dbReference>
<keyword evidence="3" id="KW-0645">Protease</keyword>
<dbReference type="CDD" id="cd00190">
    <property type="entry name" value="Tryp_SPc"/>
    <property type="match status" value="1"/>
</dbReference>
<dbReference type="InterPro" id="IPR018114">
    <property type="entry name" value="TRYPSIN_HIS"/>
</dbReference>
<comment type="similarity">
    <text evidence="2">Belongs to the peptidase S1 family. CLIP subfamily.</text>
</comment>
<evidence type="ECO:0000313" key="6">
    <source>
        <dbReference type="EMBL" id="GMR44468.1"/>
    </source>
</evidence>
<dbReference type="PROSITE" id="PS50240">
    <property type="entry name" value="TRYPSIN_DOM"/>
    <property type="match status" value="1"/>
</dbReference>
<name>A0AAN4ZNF7_9BILA</name>
<sequence>SRLPFKPSTLNRLTSSSMQQLLLLLLYFASAALASSNCGIRLSNRGRGILGHLGRVSSRNEVSTTGKWPWQIMLREKQYRDNGTSFINMCGGTIIGAQWILTAAHCVRYSQNGIDVTVKDAFVFAEVTSMEMDNVVDSMIDNHVYRMRDAFPHDNYTNKEYPHDIALIKLENPIEFDRSVSPICLPNSAQDIPSDGQAVVIGFGQSSIRGTNEAIRDGNLRETIVPIVGEHICEARWTNLLDITGEKWRENRVICAGAYGHDTGSGDSGGPLMMKSSDGRWFQIGVTSFGNPSTEADLFPGLYTDVREYCDWINDTTKGEVKCQEKEVKLRDVEIKI</sequence>
<proteinExistence type="inferred from homology"/>
<keyword evidence="3" id="KW-0378">Hydrolase</keyword>
<dbReference type="InterPro" id="IPR033116">
    <property type="entry name" value="TRYPSIN_SER"/>
</dbReference>
<dbReference type="GO" id="GO:0004252">
    <property type="term" value="F:serine-type endopeptidase activity"/>
    <property type="evidence" value="ECO:0007669"/>
    <property type="project" value="InterPro"/>
</dbReference>
<dbReference type="PRINTS" id="PR00722">
    <property type="entry name" value="CHYMOTRYPSIN"/>
</dbReference>
<dbReference type="InterPro" id="IPR001254">
    <property type="entry name" value="Trypsin_dom"/>
</dbReference>
<evidence type="ECO:0000256" key="3">
    <source>
        <dbReference type="RuleBase" id="RU363034"/>
    </source>
</evidence>
<gene>
    <name evidence="6" type="ORF">PMAYCL1PPCAC_14663</name>
</gene>